<evidence type="ECO:0000256" key="1">
    <source>
        <dbReference type="SAM" id="Phobius"/>
    </source>
</evidence>
<dbReference type="EMBL" id="LNIX01000005">
    <property type="protein sequence ID" value="OXA54377.1"/>
    <property type="molecule type" value="Genomic_DNA"/>
</dbReference>
<keyword evidence="3" id="KW-1185">Reference proteome</keyword>
<keyword evidence="1" id="KW-1133">Transmembrane helix</keyword>
<gene>
    <name evidence="2" type="ORF">Fcan01_10393</name>
</gene>
<protein>
    <submittedName>
        <fullName evidence="2">Uncharacterized protein</fullName>
    </submittedName>
</protein>
<sequence>MRIPCGIDTPLGVLRLVQFLYFKHFPFPYQLMYQCEYRKGIMHVEAVPLKHWFEKFIPVLVHLGTILLSTMSIIYLAREEDELLHDTRSWVWMCLIILCSSCISGNALVLLDTDQISVEVWERMVEFDWHVRKGKLDN</sequence>
<evidence type="ECO:0000313" key="3">
    <source>
        <dbReference type="Proteomes" id="UP000198287"/>
    </source>
</evidence>
<name>A0A226EBG9_FOLCA</name>
<organism evidence="2 3">
    <name type="scientific">Folsomia candida</name>
    <name type="common">Springtail</name>
    <dbReference type="NCBI Taxonomy" id="158441"/>
    <lineage>
        <taxon>Eukaryota</taxon>
        <taxon>Metazoa</taxon>
        <taxon>Ecdysozoa</taxon>
        <taxon>Arthropoda</taxon>
        <taxon>Hexapoda</taxon>
        <taxon>Collembola</taxon>
        <taxon>Entomobryomorpha</taxon>
        <taxon>Isotomoidea</taxon>
        <taxon>Isotomidae</taxon>
        <taxon>Proisotominae</taxon>
        <taxon>Folsomia</taxon>
    </lineage>
</organism>
<accession>A0A226EBG9</accession>
<dbReference type="AlphaFoldDB" id="A0A226EBG9"/>
<keyword evidence="1" id="KW-0812">Transmembrane</keyword>
<comment type="caution">
    <text evidence="2">The sequence shown here is derived from an EMBL/GenBank/DDBJ whole genome shotgun (WGS) entry which is preliminary data.</text>
</comment>
<dbReference type="Proteomes" id="UP000198287">
    <property type="component" value="Unassembled WGS sequence"/>
</dbReference>
<feature type="transmembrane region" description="Helical" evidence="1">
    <location>
        <begin position="89"/>
        <end position="111"/>
    </location>
</feature>
<evidence type="ECO:0000313" key="2">
    <source>
        <dbReference type="EMBL" id="OXA54377.1"/>
    </source>
</evidence>
<feature type="transmembrane region" description="Helical" evidence="1">
    <location>
        <begin position="56"/>
        <end position="77"/>
    </location>
</feature>
<proteinExistence type="predicted"/>
<reference evidence="2 3" key="1">
    <citation type="submission" date="2015-12" db="EMBL/GenBank/DDBJ databases">
        <title>The genome of Folsomia candida.</title>
        <authorList>
            <person name="Faddeeva A."/>
            <person name="Derks M.F."/>
            <person name="Anvar Y."/>
            <person name="Smit S."/>
            <person name="Van Straalen N."/>
            <person name="Roelofs D."/>
        </authorList>
    </citation>
    <scope>NUCLEOTIDE SEQUENCE [LARGE SCALE GENOMIC DNA]</scope>
    <source>
        <strain evidence="2 3">VU population</strain>
        <tissue evidence="2">Whole body</tissue>
    </source>
</reference>
<keyword evidence="1" id="KW-0472">Membrane</keyword>